<evidence type="ECO:0000313" key="1">
    <source>
        <dbReference type="EMBL" id="KAF9335646.1"/>
    </source>
</evidence>
<accession>A0A9P5VPA7</accession>
<protein>
    <submittedName>
        <fullName evidence="1">Uncharacterized protein</fullName>
    </submittedName>
</protein>
<gene>
    <name evidence="1" type="ORF">BG006_010991</name>
</gene>
<name>A0A9P5VPA7_9FUNG</name>
<dbReference type="Proteomes" id="UP000696485">
    <property type="component" value="Unassembled WGS sequence"/>
</dbReference>
<sequence>MTPHGGTIYRLTASMTMASKNKSRTSATGLLSLLTTGPGQVSESLTVQIYRAGSARPCSGQSGNDPGQDEEEDITPYLVSNVWPDQLDAKATIAYTQLPAKSNPDIKIQVQSLGAKPLNIHSSQAVLWERAIYRVQKISHVAPQTENATPPGPPMAVIGVRNRIICTQGSNKPWLPDTSRQHGRHTALANTYHFATPNPVRGSKELYSVRNCNPSTFAGTCRRGCCGSIQEDVSIKDAEFGDISIEVQHFLKCSIVIQGVAPNSSGSSSSGPIPSNRLMEWIIGDIPVVLRGVLSGTEVDATGLPTYMGSFSTSVLSLADTLAYESGRVSRNSGYLLSGGDSEG</sequence>
<dbReference type="AlphaFoldDB" id="A0A9P5VPA7"/>
<comment type="caution">
    <text evidence="1">The sequence shown here is derived from an EMBL/GenBank/DDBJ whole genome shotgun (WGS) entry which is preliminary data.</text>
</comment>
<keyword evidence="2" id="KW-1185">Reference proteome</keyword>
<organism evidence="1 2">
    <name type="scientific">Podila minutissima</name>
    <dbReference type="NCBI Taxonomy" id="64525"/>
    <lineage>
        <taxon>Eukaryota</taxon>
        <taxon>Fungi</taxon>
        <taxon>Fungi incertae sedis</taxon>
        <taxon>Mucoromycota</taxon>
        <taxon>Mortierellomycotina</taxon>
        <taxon>Mortierellomycetes</taxon>
        <taxon>Mortierellales</taxon>
        <taxon>Mortierellaceae</taxon>
        <taxon>Podila</taxon>
    </lineage>
</organism>
<proteinExistence type="predicted"/>
<feature type="non-terminal residue" evidence="1">
    <location>
        <position position="344"/>
    </location>
</feature>
<evidence type="ECO:0000313" key="2">
    <source>
        <dbReference type="Proteomes" id="UP000696485"/>
    </source>
</evidence>
<reference evidence="1" key="1">
    <citation type="journal article" date="2020" name="Fungal Divers.">
        <title>Resolving the Mortierellaceae phylogeny through synthesis of multi-gene phylogenetics and phylogenomics.</title>
        <authorList>
            <person name="Vandepol N."/>
            <person name="Liber J."/>
            <person name="Desiro A."/>
            <person name="Na H."/>
            <person name="Kennedy M."/>
            <person name="Barry K."/>
            <person name="Grigoriev I.V."/>
            <person name="Miller A.N."/>
            <person name="O'Donnell K."/>
            <person name="Stajich J.E."/>
            <person name="Bonito G."/>
        </authorList>
    </citation>
    <scope>NUCLEOTIDE SEQUENCE</scope>
    <source>
        <strain evidence="1">NVP1</strain>
    </source>
</reference>
<dbReference type="EMBL" id="JAAAUY010000091">
    <property type="protein sequence ID" value="KAF9335646.1"/>
    <property type="molecule type" value="Genomic_DNA"/>
</dbReference>